<organism evidence="3 4">
    <name type="scientific">Clostridium botulinum (strain 657 / Type Ba4)</name>
    <dbReference type="NCBI Taxonomy" id="515621"/>
    <lineage>
        <taxon>Bacteria</taxon>
        <taxon>Bacillati</taxon>
        <taxon>Bacillota</taxon>
        <taxon>Clostridia</taxon>
        <taxon>Eubacteriales</taxon>
        <taxon>Clostridiaceae</taxon>
        <taxon>Clostridium</taxon>
    </lineage>
</organism>
<dbReference type="AlphaFoldDB" id="A0A3F2ZUA9"/>
<sequence length="383" mass="42996">MGMKNLDDKVDINEIRAQVDKALKEGDDKTVSEALVRMAQGIQENILKEAKSEARSMLSLEMNDRNVLNKRGTNTLTTEERKYYEAVIEKRGFTELEVTLPKTVFDRVFEELEQNHPLLSEITFQNTTAVTEWIRRTTDCEAAWWGALTDPIKKELSHGFDKVKTDMYKLSAFMPVSKAMLDLGPEWLDRYVRTVLSESISLALEAAIVAGTGKDQPIGMIKNLKGAVVDKVYPDKEAKTLTDFTPGTLGKEIMAPLTKTGKRSVPSVLILVNPLDYWEKIFSATTFLTQQGTYVFGVMPIPAKIVQTVAVPKGKLIAGMGKDYFMGVGSGQKIEFSDEYRFLEDERTYLAKQYATGEPKDNESFLVFDITNLNTEAPKTKSK</sequence>
<dbReference type="InterPro" id="IPR024455">
    <property type="entry name" value="Phage_capsid"/>
</dbReference>
<dbReference type="KEGG" id="cbi:CLJ_B1398"/>
<feature type="domain" description="Phage capsid-like C-terminal" evidence="2">
    <location>
        <begin position="98"/>
        <end position="368"/>
    </location>
</feature>
<evidence type="ECO:0000313" key="3">
    <source>
        <dbReference type="EMBL" id="ACQ54572.1"/>
    </source>
</evidence>
<dbReference type="Pfam" id="PF05065">
    <property type="entry name" value="Phage_capsid"/>
    <property type="match status" value="1"/>
</dbReference>
<dbReference type="Gene3D" id="3.30.2400.10">
    <property type="entry name" value="Major capsid protein gp5"/>
    <property type="match status" value="1"/>
</dbReference>
<evidence type="ECO:0000313" key="4">
    <source>
        <dbReference type="Proteomes" id="UP000002333"/>
    </source>
</evidence>
<dbReference type="SUPFAM" id="SSF56563">
    <property type="entry name" value="Major capsid protein gp5"/>
    <property type="match status" value="1"/>
</dbReference>
<dbReference type="NCBIfam" id="TIGR01554">
    <property type="entry name" value="major_cap_HK97"/>
    <property type="match status" value="1"/>
</dbReference>
<name>A0A3F2ZUA9_CLOB6</name>
<dbReference type="InterPro" id="IPR054612">
    <property type="entry name" value="Phage_capsid-like_C"/>
</dbReference>
<evidence type="ECO:0000256" key="1">
    <source>
        <dbReference type="ARBA" id="ARBA00004328"/>
    </source>
</evidence>
<dbReference type="EMBL" id="CP001083">
    <property type="protein sequence ID" value="ACQ54572.1"/>
    <property type="molecule type" value="Genomic_DNA"/>
</dbReference>
<accession>A0A3F2ZUA9</accession>
<protein>
    <submittedName>
        <fullName evidence="3">MAjor capsid protein a</fullName>
    </submittedName>
</protein>
<gene>
    <name evidence="3" type="ordered locus">CLJ_B1398</name>
</gene>
<proteinExistence type="predicted"/>
<evidence type="ECO:0000259" key="2">
    <source>
        <dbReference type="Pfam" id="PF05065"/>
    </source>
</evidence>
<dbReference type="RefSeq" id="WP_012721266.1">
    <property type="nucleotide sequence ID" value="NC_012658.1"/>
</dbReference>
<reference evidence="4" key="2">
    <citation type="submission" date="2008-05" db="EMBL/GenBank/DDBJ databases">
        <title>Genome sequence of Clostridium botulinum Ba4 strain 657.</title>
        <authorList>
            <person name="Shrivastava S."/>
            <person name="Brown J.L."/>
            <person name="Bruce D."/>
            <person name="Detter C."/>
            <person name="Munk C."/>
            <person name="Smith L.A."/>
            <person name="Smith T.J."/>
            <person name="Sutton G."/>
            <person name="Brettin T.S."/>
        </authorList>
    </citation>
    <scope>NUCLEOTIDE SEQUENCE [LARGE SCALE GENOMIC DNA]</scope>
    <source>
        <strain evidence="4">657 / Type Ba4</strain>
    </source>
</reference>
<reference evidence="3 4" key="1">
    <citation type="journal article" date="2007" name="PLoS ONE">
        <title>Analysis of the neurotoxin complex genes in Clostridium botulinum A1-A4 and B1 strains: BoNT/A3, /Ba4 and /B1 clusters are located within plasmids.</title>
        <authorList>
            <person name="Smith T.J."/>
            <person name="Hill K.K."/>
            <person name="Foley B.T."/>
            <person name="Detter J.C."/>
            <person name="Munk A.C."/>
            <person name="Bruce D.C."/>
            <person name="Doggett N.A."/>
            <person name="Smith L.A."/>
            <person name="Marks J.D."/>
            <person name="Xie G."/>
            <person name="Brettin T.S."/>
        </authorList>
    </citation>
    <scope>NUCLEOTIDE SEQUENCE [LARGE SCALE GENOMIC DNA]</scope>
    <source>
        <strain evidence="4">657 / Type Ba4</strain>
    </source>
</reference>
<comment type="subcellular location">
    <subcellularLocation>
        <location evidence="1">Virion</location>
    </subcellularLocation>
</comment>
<dbReference type="Proteomes" id="UP000002333">
    <property type="component" value="Chromosome"/>
</dbReference>